<evidence type="ECO:0000256" key="3">
    <source>
        <dbReference type="ARBA" id="ARBA00023163"/>
    </source>
</evidence>
<dbReference type="GO" id="GO:0003677">
    <property type="term" value="F:DNA binding"/>
    <property type="evidence" value="ECO:0007669"/>
    <property type="project" value="UniProtKB-KW"/>
</dbReference>
<dbReference type="EMBL" id="LAIR01000002">
    <property type="protein sequence ID" value="KNX39601.1"/>
    <property type="molecule type" value="Genomic_DNA"/>
</dbReference>
<evidence type="ECO:0000313" key="5">
    <source>
        <dbReference type="EMBL" id="KNX39601.1"/>
    </source>
</evidence>
<dbReference type="InterPro" id="IPR001845">
    <property type="entry name" value="HTH_ArsR_DNA-bd_dom"/>
</dbReference>
<keyword evidence="1" id="KW-0805">Transcription regulation</keyword>
<dbReference type="InterPro" id="IPR051011">
    <property type="entry name" value="Metal_resp_trans_reg"/>
</dbReference>
<dbReference type="PROSITE" id="PS50987">
    <property type="entry name" value="HTH_ARSR_2"/>
    <property type="match status" value="1"/>
</dbReference>
<dbReference type="AlphaFoldDB" id="A0A0L6CPA4"/>
<reference evidence="6" key="1">
    <citation type="submission" date="2015-03" db="EMBL/GenBank/DDBJ databases">
        <title>Luteipulveratus halotolerans sp. nov., a novel actinobacterium (Dermacoccaceae) from Sarawak, Malaysia.</title>
        <authorList>
            <person name="Juboi H."/>
            <person name="Basik A."/>
            <person name="Shamsul S.S."/>
            <person name="Arnold P."/>
            <person name="Schmitt E.K."/>
            <person name="Sanglier J.-J."/>
            <person name="Yeo T."/>
        </authorList>
    </citation>
    <scope>NUCLEOTIDE SEQUENCE [LARGE SCALE GENOMIC DNA]</scope>
    <source>
        <strain evidence="6">C296001</strain>
    </source>
</reference>
<gene>
    <name evidence="5" type="ORF">VV01_18950</name>
</gene>
<dbReference type="RefSeq" id="WP_050672032.1">
    <property type="nucleotide sequence ID" value="NZ_LAIR01000002.1"/>
</dbReference>
<feature type="domain" description="HTH arsR-type" evidence="4">
    <location>
        <begin position="239"/>
        <end position="330"/>
    </location>
</feature>
<dbReference type="InterPro" id="IPR036390">
    <property type="entry name" value="WH_DNA-bd_sf"/>
</dbReference>
<evidence type="ECO:0000256" key="1">
    <source>
        <dbReference type="ARBA" id="ARBA00023015"/>
    </source>
</evidence>
<dbReference type="PANTHER" id="PTHR43132:SF6">
    <property type="entry name" value="HTH-TYPE TRANSCRIPTIONAL REPRESSOR CZRA"/>
    <property type="match status" value="1"/>
</dbReference>
<dbReference type="InterPro" id="IPR011991">
    <property type="entry name" value="ArsR-like_HTH"/>
</dbReference>
<comment type="caution">
    <text evidence="5">The sequence shown here is derived from an EMBL/GenBank/DDBJ whole genome shotgun (WGS) entry which is preliminary data.</text>
</comment>
<evidence type="ECO:0000259" key="4">
    <source>
        <dbReference type="PROSITE" id="PS50987"/>
    </source>
</evidence>
<evidence type="ECO:0000313" key="6">
    <source>
        <dbReference type="Proteomes" id="UP000037397"/>
    </source>
</evidence>
<dbReference type="Gene3D" id="1.10.10.10">
    <property type="entry name" value="Winged helix-like DNA-binding domain superfamily/Winged helix DNA-binding domain"/>
    <property type="match status" value="1"/>
</dbReference>
<dbReference type="GO" id="GO:0003700">
    <property type="term" value="F:DNA-binding transcription factor activity"/>
    <property type="evidence" value="ECO:0007669"/>
    <property type="project" value="InterPro"/>
</dbReference>
<dbReference type="STRING" id="1631356.VV01_18950"/>
<dbReference type="InterPro" id="IPR036388">
    <property type="entry name" value="WH-like_DNA-bd_sf"/>
</dbReference>
<organism evidence="5 6">
    <name type="scientific">Luteipulveratus halotolerans</name>
    <dbReference type="NCBI Taxonomy" id="1631356"/>
    <lineage>
        <taxon>Bacteria</taxon>
        <taxon>Bacillati</taxon>
        <taxon>Actinomycetota</taxon>
        <taxon>Actinomycetes</taxon>
        <taxon>Micrococcales</taxon>
        <taxon>Dermacoccaceae</taxon>
        <taxon>Luteipulveratus</taxon>
    </lineage>
</organism>
<sequence>MLEYVLGPRDMTEIRFGISPLTQLTLSLRVLRDPGRFPLHLPWVSEVRPLWGDLDLPMLSALVDPERGWVPDMLTPRPSGPLVSLDDELETVAAQPISRLRGELHSLNSDLPEPARGRGDAVRRRLVRALRAWWDACLQPYWPRLRSLLEADITYRGRQQAQLGTAGMINALSERVSMNDNVIRIHSGGDPRMRRVHVEDLGGLTLAPTVFNRFASVPYRDDEPPTIAYNARGQGTLWLPETRDPATHSELAAVIGPVRAHLLVALAEPASSTDLARRLRVTTSAVNQQLRALYRVGLVGREQYGRSVLYRRSHLADRLVAGSIAQEAAS</sequence>
<dbReference type="PANTHER" id="PTHR43132">
    <property type="entry name" value="ARSENICAL RESISTANCE OPERON REPRESSOR ARSR-RELATED"/>
    <property type="match status" value="1"/>
</dbReference>
<name>A0A0L6CPA4_9MICO</name>
<protein>
    <recommendedName>
        <fullName evidence="4">HTH arsR-type domain-containing protein</fullName>
    </recommendedName>
</protein>
<keyword evidence="3" id="KW-0804">Transcription</keyword>
<dbReference type="Proteomes" id="UP000037397">
    <property type="component" value="Unassembled WGS sequence"/>
</dbReference>
<dbReference type="Pfam" id="PF01022">
    <property type="entry name" value="HTH_5"/>
    <property type="match status" value="1"/>
</dbReference>
<dbReference type="SUPFAM" id="SSF46785">
    <property type="entry name" value="Winged helix' DNA-binding domain"/>
    <property type="match status" value="1"/>
</dbReference>
<proteinExistence type="predicted"/>
<keyword evidence="2" id="KW-0238">DNA-binding</keyword>
<dbReference type="CDD" id="cd00090">
    <property type="entry name" value="HTH_ARSR"/>
    <property type="match status" value="1"/>
</dbReference>
<evidence type="ECO:0000256" key="2">
    <source>
        <dbReference type="ARBA" id="ARBA00023125"/>
    </source>
</evidence>
<dbReference type="OrthoDB" id="3460651at2"/>
<accession>A0A0L6CPA4</accession>
<keyword evidence="6" id="KW-1185">Reference proteome</keyword>